<keyword evidence="8" id="KW-0210">Decarboxylase</keyword>
<evidence type="ECO:0000256" key="12">
    <source>
        <dbReference type="ARBA" id="ARBA00023034"/>
    </source>
</evidence>
<dbReference type="FunFam" id="3.40.50.720:FF:000065">
    <property type="entry name" value="UDP-glucuronic acid decarboxylase 1"/>
    <property type="match status" value="1"/>
</dbReference>
<dbReference type="Pfam" id="PF16363">
    <property type="entry name" value="GDP_Man_Dehyd"/>
    <property type="match status" value="1"/>
</dbReference>
<evidence type="ECO:0000256" key="10">
    <source>
        <dbReference type="ARBA" id="ARBA00022989"/>
    </source>
</evidence>
<dbReference type="PANTHER" id="PTHR43078">
    <property type="entry name" value="UDP-GLUCURONIC ACID DECARBOXYLASE-RELATED"/>
    <property type="match status" value="1"/>
</dbReference>
<evidence type="ECO:0000256" key="5">
    <source>
        <dbReference type="ARBA" id="ARBA00012290"/>
    </source>
</evidence>
<comment type="similarity">
    <text evidence="4">Belongs to the NAD(P)-dependent epimerase/dehydratase family. UDP-glucuronic acid decarboxylase subfamily.</text>
</comment>
<evidence type="ECO:0000256" key="9">
    <source>
        <dbReference type="ARBA" id="ARBA00022968"/>
    </source>
</evidence>
<evidence type="ECO:0000256" key="1">
    <source>
        <dbReference type="ARBA" id="ARBA00001911"/>
    </source>
</evidence>
<dbReference type="GeneID" id="70134649"/>
<organism evidence="19 20">
    <name type="scientific">Truncatella angustata</name>
    <dbReference type="NCBI Taxonomy" id="152316"/>
    <lineage>
        <taxon>Eukaryota</taxon>
        <taxon>Fungi</taxon>
        <taxon>Dikarya</taxon>
        <taxon>Ascomycota</taxon>
        <taxon>Pezizomycotina</taxon>
        <taxon>Sordariomycetes</taxon>
        <taxon>Xylariomycetidae</taxon>
        <taxon>Amphisphaeriales</taxon>
        <taxon>Sporocadaceae</taxon>
        <taxon>Truncatella</taxon>
    </lineage>
</organism>
<dbReference type="GO" id="GO:0032580">
    <property type="term" value="C:Golgi cisterna membrane"/>
    <property type="evidence" value="ECO:0007669"/>
    <property type="project" value="UniProtKB-SubCell"/>
</dbReference>
<evidence type="ECO:0000313" key="20">
    <source>
        <dbReference type="Proteomes" id="UP000758603"/>
    </source>
</evidence>
<dbReference type="PANTHER" id="PTHR43078:SF6">
    <property type="entry name" value="UDP-GLUCURONIC ACID DECARBOXYLASE 1"/>
    <property type="match status" value="1"/>
</dbReference>
<evidence type="ECO:0000256" key="6">
    <source>
        <dbReference type="ARBA" id="ARBA00018816"/>
    </source>
</evidence>
<keyword evidence="20" id="KW-1185">Reference proteome</keyword>
<dbReference type="AlphaFoldDB" id="A0A9P9A134"/>
<protein>
    <recommendedName>
        <fullName evidence="6">UDP-glucuronic acid decarboxylase 1</fullName>
        <ecNumber evidence="5">4.1.1.35</ecNumber>
    </recommendedName>
    <alternativeName>
        <fullName evidence="16">UDP-glucuronate decarboxylase 1</fullName>
    </alternativeName>
</protein>
<dbReference type="GO" id="GO:0048040">
    <property type="term" value="F:UDP-glucuronate decarboxylase activity"/>
    <property type="evidence" value="ECO:0007669"/>
    <property type="project" value="UniProtKB-EC"/>
</dbReference>
<dbReference type="InterPro" id="IPR036291">
    <property type="entry name" value="NAD(P)-bd_dom_sf"/>
</dbReference>
<feature type="domain" description="NAD(P)-binding" evidence="18">
    <location>
        <begin position="5"/>
        <end position="305"/>
    </location>
</feature>
<dbReference type="InterPro" id="IPR016040">
    <property type="entry name" value="NAD(P)-bd_dom"/>
</dbReference>
<evidence type="ECO:0000256" key="16">
    <source>
        <dbReference type="ARBA" id="ARBA00031585"/>
    </source>
</evidence>
<dbReference type="EMBL" id="JAGPXC010000001">
    <property type="protein sequence ID" value="KAH6659101.1"/>
    <property type="molecule type" value="Genomic_DNA"/>
</dbReference>
<dbReference type="OrthoDB" id="331544at2759"/>
<comment type="cofactor">
    <cofactor evidence="1">
        <name>NAD(+)</name>
        <dbReference type="ChEBI" id="CHEBI:57540"/>
    </cofactor>
</comment>
<evidence type="ECO:0000256" key="7">
    <source>
        <dbReference type="ARBA" id="ARBA00022692"/>
    </source>
</evidence>
<evidence type="ECO:0000256" key="11">
    <source>
        <dbReference type="ARBA" id="ARBA00023027"/>
    </source>
</evidence>
<sequence>MCVVVTGGAGFIGSHVVEHLLKQGKRVVAIDSLWTGSIENTNRFLGNECYRFITHDVREPLPNIEGATEIYHLACPASPDQFEQNPIDILETCFKGTQNVMELALQNHARVLIASTSEIYGDPQVTPQSEKYWGNTNSFGPRSCYDEGKRVAEALAYGYKRHHGLEIRIARIFNTYGPYMQINDGRAVPNFIAAAMQGRSIQIYGDGSATRCFQFVSDCVTGLTALMQSDYAGPVNIGTELETPVDDLAGLISELVSAKMGNSNKAPIMCLPARQDDPYRRKPDTSLARDILCWKPTVTLNDGLNATVEWFLSTSVHINDQ</sequence>
<evidence type="ECO:0000256" key="4">
    <source>
        <dbReference type="ARBA" id="ARBA00007505"/>
    </source>
</evidence>
<comment type="subcellular location">
    <subcellularLocation>
        <location evidence="2">Golgi apparatus</location>
        <location evidence="2">Golgi stack membrane</location>
        <topology evidence="2">Single-pass type II membrane protein</topology>
    </subcellularLocation>
</comment>
<evidence type="ECO:0000256" key="2">
    <source>
        <dbReference type="ARBA" id="ARBA00004447"/>
    </source>
</evidence>
<comment type="catalytic activity">
    <reaction evidence="17">
        <text>UDP-alpha-D-glucuronate + H(+) = UDP-alpha-D-xylose + CO2</text>
        <dbReference type="Rhea" id="RHEA:23916"/>
        <dbReference type="ChEBI" id="CHEBI:15378"/>
        <dbReference type="ChEBI" id="CHEBI:16526"/>
        <dbReference type="ChEBI" id="CHEBI:57632"/>
        <dbReference type="ChEBI" id="CHEBI:58052"/>
        <dbReference type="EC" id="4.1.1.35"/>
    </reaction>
    <physiologicalReaction direction="left-to-right" evidence="17">
        <dbReference type="Rhea" id="RHEA:23917"/>
    </physiologicalReaction>
</comment>
<dbReference type="SUPFAM" id="SSF51735">
    <property type="entry name" value="NAD(P)-binding Rossmann-fold domains"/>
    <property type="match status" value="1"/>
</dbReference>
<proteinExistence type="inferred from homology"/>
<comment type="pathway">
    <text evidence="3">Nucleotide-sugar biosynthesis; UDP-alpha-D-xylose biosynthesis; UDP-alpha-D-xylose from UDP-alpha-D-glucuronate: step 1/1.</text>
</comment>
<keyword evidence="14" id="KW-0325">Glycoprotein</keyword>
<reference evidence="19" key="1">
    <citation type="journal article" date="2021" name="Nat. Commun.">
        <title>Genetic determinants of endophytism in the Arabidopsis root mycobiome.</title>
        <authorList>
            <person name="Mesny F."/>
            <person name="Miyauchi S."/>
            <person name="Thiergart T."/>
            <person name="Pickel B."/>
            <person name="Atanasova L."/>
            <person name="Karlsson M."/>
            <person name="Huettel B."/>
            <person name="Barry K.W."/>
            <person name="Haridas S."/>
            <person name="Chen C."/>
            <person name="Bauer D."/>
            <person name="Andreopoulos W."/>
            <person name="Pangilinan J."/>
            <person name="LaButti K."/>
            <person name="Riley R."/>
            <person name="Lipzen A."/>
            <person name="Clum A."/>
            <person name="Drula E."/>
            <person name="Henrissat B."/>
            <person name="Kohler A."/>
            <person name="Grigoriev I.V."/>
            <person name="Martin F.M."/>
            <person name="Hacquard S."/>
        </authorList>
    </citation>
    <scope>NUCLEOTIDE SEQUENCE</scope>
    <source>
        <strain evidence="19">MPI-SDFR-AT-0073</strain>
    </source>
</reference>
<evidence type="ECO:0000256" key="13">
    <source>
        <dbReference type="ARBA" id="ARBA00023136"/>
    </source>
</evidence>
<keyword evidence="12" id="KW-0333">Golgi apparatus</keyword>
<comment type="caution">
    <text evidence="19">The sequence shown here is derived from an EMBL/GenBank/DDBJ whole genome shotgun (WGS) entry which is preliminary data.</text>
</comment>
<dbReference type="RefSeq" id="XP_045963232.1">
    <property type="nucleotide sequence ID" value="XM_046105758.1"/>
</dbReference>
<evidence type="ECO:0000259" key="18">
    <source>
        <dbReference type="Pfam" id="PF16363"/>
    </source>
</evidence>
<keyword evidence="7" id="KW-0812">Transmembrane</keyword>
<keyword evidence="9" id="KW-0735">Signal-anchor</keyword>
<evidence type="ECO:0000256" key="14">
    <source>
        <dbReference type="ARBA" id="ARBA00023180"/>
    </source>
</evidence>
<dbReference type="GO" id="GO:0042732">
    <property type="term" value="P:D-xylose metabolic process"/>
    <property type="evidence" value="ECO:0007669"/>
    <property type="project" value="InterPro"/>
</dbReference>
<dbReference type="InterPro" id="IPR044516">
    <property type="entry name" value="UXS-like"/>
</dbReference>
<keyword evidence="11" id="KW-0520">NAD</keyword>
<keyword evidence="10" id="KW-1133">Transmembrane helix</keyword>
<dbReference type="Gene3D" id="3.40.50.720">
    <property type="entry name" value="NAD(P)-binding Rossmann-like Domain"/>
    <property type="match status" value="1"/>
</dbReference>
<dbReference type="EC" id="4.1.1.35" evidence="5"/>
<keyword evidence="13" id="KW-0472">Membrane</keyword>
<evidence type="ECO:0000313" key="19">
    <source>
        <dbReference type="EMBL" id="KAH6659101.1"/>
    </source>
</evidence>
<dbReference type="Proteomes" id="UP000758603">
    <property type="component" value="Unassembled WGS sequence"/>
</dbReference>
<evidence type="ECO:0000256" key="8">
    <source>
        <dbReference type="ARBA" id="ARBA00022793"/>
    </source>
</evidence>
<evidence type="ECO:0000256" key="3">
    <source>
        <dbReference type="ARBA" id="ARBA00005100"/>
    </source>
</evidence>
<name>A0A9P9A134_9PEZI</name>
<evidence type="ECO:0000256" key="17">
    <source>
        <dbReference type="ARBA" id="ARBA00049410"/>
    </source>
</evidence>
<evidence type="ECO:0000256" key="15">
    <source>
        <dbReference type="ARBA" id="ARBA00023239"/>
    </source>
</evidence>
<keyword evidence="15" id="KW-0456">Lyase</keyword>
<accession>A0A9P9A134</accession>
<gene>
    <name evidence="19" type="ORF">BKA67DRAFT_640424</name>
</gene>
<dbReference type="GO" id="GO:0070403">
    <property type="term" value="F:NAD+ binding"/>
    <property type="evidence" value="ECO:0007669"/>
    <property type="project" value="InterPro"/>
</dbReference>